<dbReference type="Proteomes" id="UP001500984">
    <property type="component" value="Unassembled WGS sequence"/>
</dbReference>
<gene>
    <name evidence="2" type="ORF">GCM10009823_29680</name>
</gene>
<feature type="compositionally biased region" description="Basic and acidic residues" evidence="1">
    <location>
        <begin position="269"/>
        <end position="278"/>
    </location>
</feature>
<proteinExistence type="predicted"/>
<evidence type="ECO:0000313" key="3">
    <source>
        <dbReference type="Proteomes" id="UP001500984"/>
    </source>
</evidence>
<protein>
    <submittedName>
        <fullName evidence="2">Uncharacterized protein</fullName>
    </submittedName>
</protein>
<dbReference type="EMBL" id="BAAAPZ010000017">
    <property type="protein sequence ID" value="GAA2104772.1"/>
    <property type="molecule type" value="Genomic_DNA"/>
</dbReference>
<comment type="caution">
    <text evidence="2">The sequence shown here is derived from an EMBL/GenBank/DDBJ whole genome shotgun (WGS) entry which is preliminary data.</text>
</comment>
<reference evidence="3" key="1">
    <citation type="journal article" date="2019" name="Int. J. Syst. Evol. Microbiol.">
        <title>The Global Catalogue of Microorganisms (GCM) 10K type strain sequencing project: providing services to taxonomists for standard genome sequencing and annotation.</title>
        <authorList>
            <consortium name="The Broad Institute Genomics Platform"/>
            <consortium name="The Broad Institute Genome Sequencing Center for Infectious Disease"/>
            <person name="Wu L."/>
            <person name="Ma J."/>
        </authorList>
    </citation>
    <scope>NUCLEOTIDE SEQUENCE [LARGE SCALE GENOMIC DNA]</scope>
    <source>
        <strain evidence="3">JCM 15900</strain>
    </source>
</reference>
<dbReference type="RefSeq" id="WP_344338113.1">
    <property type="nucleotide sequence ID" value="NZ_BAAAPZ010000017.1"/>
</dbReference>
<accession>A0ABP5IU32</accession>
<evidence type="ECO:0000256" key="1">
    <source>
        <dbReference type="SAM" id="MobiDB-lite"/>
    </source>
</evidence>
<sequence>MSMFSTTGIWADEDPREAVSRSVTAVEGAPDAPPIPFPLMAQPAAGGTRWAVDALGFAAQLLLELPVDIGPAGWRLLGARAATGTRALDSRREASRLGRAVDALSEYAERSGLPVLLSAPGPWTLVRRLGLPDEAPVLGDAGARRDVIQAYAEGLRQFRSRLSALTGGRVRVRLVEEELDAVLTGTVPTVSGYRTLPAVPDAQVTAALRSLVARTGEDTLLSLPRADSVRIAGKEIPHTRLAREAGVSALAVGGLARGGALRSPQNPQDRQDSQDRQEPQVPRSEAAVRGPQNARAVRRWEQLAEWTEAGGELWLRIPPEAAAAPESVSAWVQAVREPWEAVGMSPEGLSGFGILTGDELPLGAHPLLPEEAGPERSRRHLRMAESLARAFADQAG</sequence>
<organism evidence="2 3">
    <name type="scientific">Brevibacterium salitolerans</name>
    <dbReference type="NCBI Taxonomy" id="1403566"/>
    <lineage>
        <taxon>Bacteria</taxon>
        <taxon>Bacillati</taxon>
        <taxon>Actinomycetota</taxon>
        <taxon>Actinomycetes</taxon>
        <taxon>Micrococcales</taxon>
        <taxon>Brevibacteriaceae</taxon>
        <taxon>Brevibacterium</taxon>
    </lineage>
</organism>
<feature type="region of interest" description="Disordered" evidence="1">
    <location>
        <begin position="257"/>
        <end position="294"/>
    </location>
</feature>
<evidence type="ECO:0000313" key="2">
    <source>
        <dbReference type="EMBL" id="GAA2104772.1"/>
    </source>
</evidence>
<name>A0ABP5IU32_9MICO</name>
<keyword evidence="3" id="KW-1185">Reference proteome</keyword>